<accession>A0A6J6M1A4</accession>
<evidence type="ECO:0000256" key="1">
    <source>
        <dbReference type="ARBA" id="ARBA00004651"/>
    </source>
</evidence>
<dbReference type="Pfam" id="PF03772">
    <property type="entry name" value="Competence"/>
    <property type="match status" value="1"/>
</dbReference>
<dbReference type="SMART" id="SM00849">
    <property type="entry name" value="Lactamase_B"/>
    <property type="match status" value="1"/>
</dbReference>
<evidence type="ECO:0000256" key="3">
    <source>
        <dbReference type="ARBA" id="ARBA00022692"/>
    </source>
</evidence>
<dbReference type="Pfam" id="PF00753">
    <property type="entry name" value="Lactamase_B"/>
    <property type="match status" value="1"/>
</dbReference>
<evidence type="ECO:0000259" key="7">
    <source>
        <dbReference type="SMART" id="SM00849"/>
    </source>
</evidence>
<feature type="transmembrane region" description="Helical" evidence="6">
    <location>
        <begin position="444"/>
        <end position="463"/>
    </location>
</feature>
<organism evidence="8">
    <name type="scientific">freshwater metagenome</name>
    <dbReference type="NCBI Taxonomy" id="449393"/>
    <lineage>
        <taxon>unclassified sequences</taxon>
        <taxon>metagenomes</taxon>
        <taxon>ecological metagenomes</taxon>
    </lineage>
</organism>
<keyword evidence="4 6" id="KW-1133">Transmembrane helix</keyword>
<feature type="transmembrane region" description="Helical" evidence="6">
    <location>
        <begin position="415"/>
        <end position="437"/>
    </location>
</feature>
<gene>
    <name evidence="8" type="ORF">UFOPK2288_00859</name>
</gene>
<dbReference type="NCBIfam" id="TIGR00360">
    <property type="entry name" value="ComEC_N-term"/>
    <property type="match status" value="1"/>
</dbReference>
<keyword evidence="2" id="KW-1003">Cell membrane</keyword>
<comment type="subcellular location">
    <subcellularLocation>
        <location evidence="1">Cell membrane</location>
        <topology evidence="1">Multi-pass membrane protein</topology>
    </subcellularLocation>
</comment>
<dbReference type="EMBL" id="CAEZWS010000042">
    <property type="protein sequence ID" value="CAB4667791.1"/>
    <property type="molecule type" value="Genomic_DNA"/>
</dbReference>
<dbReference type="GO" id="GO:0005886">
    <property type="term" value="C:plasma membrane"/>
    <property type="evidence" value="ECO:0007669"/>
    <property type="project" value="UniProtKB-SubCell"/>
</dbReference>
<dbReference type="InterPro" id="IPR036866">
    <property type="entry name" value="RibonucZ/Hydroxyglut_hydro"/>
</dbReference>
<dbReference type="Gene3D" id="3.60.15.10">
    <property type="entry name" value="Ribonuclease Z/Hydroxyacylglutathione hydrolase-like"/>
    <property type="match status" value="1"/>
</dbReference>
<sequence>MALLLALFALGKGKSVIVVVACALLLGAGMMSLRQMSVQNSVLQKFMGGTATLNVQVSTDPVLTKPKVFGSTLAPASYSFLASAQSVRGDSGEFTLRIPIRVISQKRAVSLLLPGQTFTAKGALSRSKEARVGALFIIHGDVKVLTPPSRWARSLGAIRTHLRQLSGKGEGGALIPGMVLGDTSLQSSQFRDAMRRSGLTHLTAVSGANFAIISLFALWCMQWFFRKIRIRVIFTAVALSGFIALVRPSPSVLRAAAMASVVLFARAVGQRSDALPALGFAIAIVVIGDPWQARDPGFALSVLATAGLLLLAPRIVLWLSKFMPVKVAGAVSPPFAAVVMCAPILVALSGYIGPMTVIANVLVAPVVAPITVFGFIAALISPFVPQVSSFILFFVRFLASWIASVAQWASAFPVLQITTGVIGFCFTLGAVIAIFFLVKGRKSFLIALFLLVITLTWIGRWPGIDWQVANCNVGQGDSMVINLGESGAIVIDAGPDSSLVDRCLSQLGIKHIPLLILTHFHADHVEGVAGIIHRRDVGQVWVSNNAEPVFESTHIRQVLGIRAHIVIAERGLSTTMKSNRGNISLKILWPDSAEHSFDLLPGDGSAINNSSLALLLNAPDFSLFVAGDLEPPAQQQIIDSVGKVDIYKVSHHGSKYQDVGFTERLAPTLSIISVGAGNSYGHPAPQTLALLARLRSTIYRTDISGAIAVTAHEHHFKVRTSTGAWWQKVRLG</sequence>
<evidence type="ECO:0000256" key="6">
    <source>
        <dbReference type="SAM" id="Phobius"/>
    </source>
</evidence>
<dbReference type="InterPro" id="IPR035681">
    <property type="entry name" value="ComA-like_MBL"/>
</dbReference>
<feature type="transmembrane region" description="Helical" evidence="6">
    <location>
        <begin position="228"/>
        <end position="246"/>
    </location>
</feature>
<feature type="transmembrane region" description="Helical" evidence="6">
    <location>
        <begin position="275"/>
        <end position="292"/>
    </location>
</feature>
<feature type="transmembrane region" description="Helical" evidence="6">
    <location>
        <begin position="298"/>
        <end position="319"/>
    </location>
</feature>
<dbReference type="PANTHER" id="PTHR30619:SF1">
    <property type="entry name" value="RECOMBINATION PROTEIN 2"/>
    <property type="match status" value="1"/>
</dbReference>
<evidence type="ECO:0000256" key="4">
    <source>
        <dbReference type="ARBA" id="ARBA00022989"/>
    </source>
</evidence>
<feature type="domain" description="Metallo-beta-lactamase" evidence="7">
    <location>
        <begin position="475"/>
        <end position="669"/>
    </location>
</feature>
<feature type="transmembrane region" description="Helical" evidence="6">
    <location>
        <begin position="331"/>
        <end position="352"/>
    </location>
</feature>
<dbReference type="AlphaFoldDB" id="A0A6J6M1A4"/>
<dbReference type="SUPFAM" id="SSF56281">
    <property type="entry name" value="Metallo-hydrolase/oxidoreductase"/>
    <property type="match status" value="1"/>
</dbReference>
<feature type="transmembrane region" description="Helical" evidence="6">
    <location>
        <begin position="387"/>
        <end position="409"/>
    </location>
</feature>
<keyword evidence="5 6" id="KW-0472">Membrane</keyword>
<dbReference type="InterPro" id="IPR001279">
    <property type="entry name" value="Metallo-B-lactamas"/>
</dbReference>
<reference evidence="8" key="1">
    <citation type="submission" date="2020-05" db="EMBL/GenBank/DDBJ databases">
        <authorList>
            <person name="Chiriac C."/>
            <person name="Salcher M."/>
            <person name="Ghai R."/>
            <person name="Kavagutti S V."/>
        </authorList>
    </citation>
    <scope>NUCLEOTIDE SEQUENCE</scope>
</reference>
<proteinExistence type="predicted"/>
<dbReference type="CDD" id="cd07731">
    <property type="entry name" value="ComA-like_MBL-fold"/>
    <property type="match status" value="1"/>
</dbReference>
<evidence type="ECO:0000256" key="5">
    <source>
        <dbReference type="ARBA" id="ARBA00023136"/>
    </source>
</evidence>
<dbReference type="InterPro" id="IPR004477">
    <property type="entry name" value="ComEC_N"/>
</dbReference>
<keyword evidence="3 6" id="KW-0812">Transmembrane</keyword>
<feature type="transmembrane region" description="Helical" evidence="6">
    <location>
        <begin position="358"/>
        <end position="380"/>
    </location>
</feature>
<feature type="transmembrane region" description="Helical" evidence="6">
    <location>
        <begin position="199"/>
        <end position="221"/>
    </location>
</feature>
<evidence type="ECO:0000256" key="2">
    <source>
        <dbReference type="ARBA" id="ARBA00022475"/>
    </source>
</evidence>
<protein>
    <submittedName>
        <fullName evidence="8">Unannotated protein</fullName>
    </submittedName>
</protein>
<evidence type="ECO:0000313" key="8">
    <source>
        <dbReference type="EMBL" id="CAB4667791.1"/>
    </source>
</evidence>
<dbReference type="PANTHER" id="PTHR30619">
    <property type="entry name" value="DNA INTERNALIZATION/COMPETENCE PROTEIN COMEC/REC2"/>
    <property type="match status" value="1"/>
</dbReference>
<dbReference type="InterPro" id="IPR052159">
    <property type="entry name" value="Competence_DNA_uptake"/>
</dbReference>
<name>A0A6J6M1A4_9ZZZZ</name>